<organism evidence="3 4">
    <name type="scientific">Vibrio ishigakensis</name>
    <dbReference type="NCBI Taxonomy" id="1481914"/>
    <lineage>
        <taxon>Bacteria</taxon>
        <taxon>Pseudomonadati</taxon>
        <taxon>Pseudomonadota</taxon>
        <taxon>Gammaproteobacteria</taxon>
        <taxon>Vibrionales</taxon>
        <taxon>Vibrionaceae</taxon>
        <taxon>Vibrio</taxon>
    </lineage>
</organism>
<dbReference type="InterPro" id="IPR036709">
    <property type="entry name" value="Autotransporte_beta_dom_sf"/>
</dbReference>
<evidence type="ECO:0000313" key="3">
    <source>
        <dbReference type="EMBL" id="GAM64812.1"/>
    </source>
</evidence>
<dbReference type="Proteomes" id="UP000031670">
    <property type="component" value="Unassembled WGS sequence"/>
</dbReference>
<dbReference type="SUPFAM" id="SSF103515">
    <property type="entry name" value="Autotransporter"/>
    <property type="match status" value="1"/>
</dbReference>
<sequence length="221" mass="24758">MKKIVLAATISSLFAGAAFANNTKLNTEHGTDKETKFGVHQHIGAGFGAGLEIVTAENLKYYKETNLQLDYQFDITDSWYVKPQFELSIPHSHFSKKDMKLAFDKENTINGKLRVSNKIKTSIETGFRLDSGLYTSARYRFETNDIKESFKGKIGGDPGKMGSKAENKLHRLDLKLGYEVSDVVDLSANYIYKRGVSENSIYVQKRSAKLGDLKPLSTRSN</sequence>
<name>A0A0B8PJF9_9VIBR</name>
<proteinExistence type="predicted"/>
<feature type="signal peptide" evidence="2">
    <location>
        <begin position="1"/>
        <end position="20"/>
    </location>
</feature>
<dbReference type="Gene3D" id="2.40.160.40">
    <property type="entry name" value="monomeric porin ompg"/>
    <property type="match status" value="1"/>
</dbReference>
<evidence type="ECO:0008006" key="5">
    <source>
        <dbReference type="Google" id="ProtNLM"/>
    </source>
</evidence>
<accession>A0A0B8PJF9</accession>
<dbReference type="AlphaFoldDB" id="A0A0B8PJF9"/>
<keyword evidence="1 2" id="KW-0732">Signal</keyword>
<evidence type="ECO:0000256" key="2">
    <source>
        <dbReference type="SAM" id="SignalP"/>
    </source>
</evidence>
<gene>
    <name evidence="3" type="ORF">JCM19232_3105</name>
</gene>
<dbReference type="InterPro" id="IPR053713">
    <property type="entry name" value="Bact_OM_Channel_sf"/>
</dbReference>
<protein>
    <recommendedName>
        <fullName evidence="5">Outer membrane protein beta-barrel domain-containing protein</fullName>
    </recommendedName>
</protein>
<reference evidence="3 4" key="2">
    <citation type="submission" date="2015-01" db="EMBL/GenBank/DDBJ databases">
        <authorList>
            <consortium name="NBRP consortium"/>
            <person name="Sawabe T."/>
            <person name="Meirelles P."/>
            <person name="Feng G."/>
            <person name="Sayaka M."/>
            <person name="Hattori M."/>
            <person name="Ohkuma M."/>
        </authorList>
    </citation>
    <scope>NUCLEOTIDE SEQUENCE [LARGE SCALE GENOMIC DNA]</scope>
    <source>
        <strain evidence="3 4">JCM19232</strain>
    </source>
</reference>
<dbReference type="EMBL" id="BBSA01000015">
    <property type="protein sequence ID" value="GAM64812.1"/>
    <property type="molecule type" value="Genomic_DNA"/>
</dbReference>
<evidence type="ECO:0000256" key="1">
    <source>
        <dbReference type="ARBA" id="ARBA00022729"/>
    </source>
</evidence>
<reference evidence="3 4" key="1">
    <citation type="submission" date="2015-01" db="EMBL/GenBank/DDBJ databases">
        <title>Vibrio sp. C5 JCM 19232 whole genome shotgun sequence.</title>
        <authorList>
            <person name="Sawabe T."/>
            <person name="Meirelles P."/>
            <person name="Feng G."/>
            <person name="Sayaka M."/>
            <person name="Hattori M."/>
            <person name="Ohkuma M."/>
        </authorList>
    </citation>
    <scope>NUCLEOTIDE SEQUENCE [LARGE SCALE GENOMIC DNA]</scope>
    <source>
        <strain evidence="3 4">JCM19232</strain>
    </source>
</reference>
<comment type="caution">
    <text evidence="3">The sequence shown here is derived from an EMBL/GenBank/DDBJ whole genome shotgun (WGS) entry which is preliminary data.</text>
</comment>
<feature type="chain" id="PRO_5002122491" description="Outer membrane protein beta-barrel domain-containing protein" evidence="2">
    <location>
        <begin position="21"/>
        <end position="221"/>
    </location>
</feature>
<evidence type="ECO:0000313" key="4">
    <source>
        <dbReference type="Proteomes" id="UP000031670"/>
    </source>
</evidence>